<dbReference type="CDD" id="cd04037">
    <property type="entry name" value="C2E_Ferlin"/>
    <property type="match status" value="1"/>
</dbReference>
<accession>A0A8C3G4X7</accession>
<evidence type="ECO:0000256" key="2">
    <source>
        <dbReference type="ARBA" id="ARBA00007561"/>
    </source>
</evidence>
<dbReference type="Pfam" id="PF00168">
    <property type="entry name" value="C2"/>
    <property type="match status" value="5"/>
</dbReference>
<dbReference type="FunFam" id="2.60.40.150:FF:000054">
    <property type="entry name" value="otoferlin isoform X2"/>
    <property type="match status" value="1"/>
</dbReference>
<feature type="region of interest" description="Disordered" evidence="9">
    <location>
        <begin position="374"/>
        <end position="411"/>
    </location>
</feature>
<dbReference type="CDD" id="cd04017">
    <property type="entry name" value="C2D_Ferlin"/>
    <property type="match status" value="1"/>
</dbReference>
<evidence type="ECO:0000256" key="4">
    <source>
        <dbReference type="ARBA" id="ARBA00022723"/>
    </source>
</evidence>
<comment type="similarity">
    <text evidence="2">Belongs to the ferlin family.</text>
</comment>
<dbReference type="InterPro" id="IPR037725">
    <property type="entry name" value="C2F_Ferlin"/>
</dbReference>
<dbReference type="InterPro" id="IPR037723">
    <property type="entry name" value="C2D_Ferlin"/>
</dbReference>
<dbReference type="CDD" id="cd08374">
    <property type="entry name" value="C2F_Ferlin"/>
    <property type="match status" value="1"/>
</dbReference>
<keyword evidence="8 10" id="KW-0472">Membrane</keyword>
<dbReference type="InterPro" id="IPR055072">
    <property type="entry name" value="Ferlin_DSRM"/>
</dbReference>
<dbReference type="SMART" id="SM00239">
    <property type="entry name" value="C2"/>
    <property type="match status" value="5"/>
</dbReference>
<comment type="subcellular location">
    <subcellularLocation>
        <location evidence="1">Membrane</location>
        <topology evidence="1">Single-pass membrane protein</topology>
    </subcellularLocation>
</comment>
<dbReference type="Ensembl" id="ENSCLMT00005036206.1">
    <property type="protein sequence ID" value="ENSCLMP00005034787.1"/>
    <property type="gene ID" value="ENSCLMG00005016621.1"/>
</dbReference>
<feature type="transmembrane region" description="Helical" evidence="10">
    <location>
        <begin position="1554"/>
        <end position="1576"/>
    </location>
</feature>
<dbReference type="PANTHER" id="PTHR12546">
    <property type="entry name" value="FER-1-LIKE"/>
    <property type="match status" value="1"/>
</dbReference>
<evidence type="ECO:0000256" key="8">
    <source>
        <dbReference type="ARBA" id="ARBA00023136"/>
    </source>
</evidence>
<sequence length="1588" mass="181897">MLIEARQLIGLNMDPVVCVEIGDDKKYTSMKESTNCPYYNEVIHSKNLLRSGTLVGTFKMDVGTVYSQPEHQFYHKWSILSDPDDVTAGCKGYVKCDIAVVGKGDNIKTPHKANETDEDDLEGNLLLPEGIAAERQWARFYVKIYRAEGLPKMNTNLMANVKKAFIGEHRDLVDPYVQVQFAGQKGKTSVQRSSYEPIWNEQVVFTELFPPLCKRLKVQIRDSDKVNDVAIGTHFVDLRKISNDGDKGFLPTLGPAWVNMYGSTRQYTLIDEHQDLNEGLGEGVSFRARLLLSIAVEILDTTSPELISSTEVQVENVSNISEVRRPDYRHNEFFLFGSFLEATMIDRKIGDKAISFEITIGNYGNQIDGVSKPSLAKKKKKDGENEEEQSELIQNSSEDEADEDGDLVSVSSTPPMKPSLFVLYRNYFHLPYFEKKPCVYIKSWWQDQRRRLYNSNMMDKIADKLDISIVQSVKELKQVIFGERTLNKLLITYQSTLSIYLVQPQHSIPDVFVWMRSNNKRIAYARIPSKDILYSIVDEEMGKDCGKVKAVFLKLPGKKGFGPAGWTVQAKLELYLWLGLNKQRKDFLTGLPNGFEEIKSAQMGHGLQSVPPVSLVYNMKQVFQLRAHMYQARSLFAADNSGLSDPFARVFFSTHSQVTEVLSETLCPTWDQLLVFDDVELFGEASELRDDPPIIVVELYDQDTVGKAEFIGRTFAKPTLKMCDEYYGPPRFPPQLEYYQIYRGNCTAGELLAAFELLQVTKKHTQENGSELPPLEGPTDSERGPVLPVPLGIRPILSRYRIEVLFWGLRDLKRINLAQVDRPRVDIECAGRGVQSVLIQNYKKNPNFSTLVKWFEVDLPENELLHPPLNIRVVDCRAFGRYILVGSHAVSSLRRFIYSTPDKTSNNWATAGTNTQVNYNMFFIVIYCITFHEEPINCGMLCVYLLPTEEESDKKKKKKKKKGVEEEDETDERTLDWWSKYFASIETLKEVCLFYSCILYLHLRMFLSLPSQVYNKELESEYGNFEDWLHTFNLYRGKAGDDDEHALDDDRIVGRFKGSLCMYKLPVSEEITREAGFDPNMGMFQSIPHNDPINVLVRVYVVRATDLHPADINGKADPYVAIKLGKSEVKDKENYISKQLNPVFGKSFDIEATFPMESMLTVSVYDWDLVGTDDLIGETKIDLENRFYSKYRATCGISSNYSVHGYNVWRDPMKPSQILAKLCKDGKIDGPHYGPGGKVKVANRIFLGPTEMEDENGMQTEEHLALTVLTHWEEIPRMGCKLIPEHVETRPLLNPDKPGIEQGRIEMWVDMFPMDMPAPGPAIDTAPRKPKRYELRVIIWNTDEVILEDDDYFTGEKSSDIFVRGWLKGQQEDKQDTDVHYHSLTGEGNFNWRFVFPFDYLMAEEKIVISKKESMFSWDETEYKIPPRLTLQVWDADHFSADDFLGAIELDLNRFPRGAKTAKQCSLDMIRNEHELPTISIFKQKRVKGWWPFVGKVEAELHLVTAEEAEKCPVGLGRNEPDPLEKPNRPDTSLMWFLGPLKAMRYFIWHNYRWLILKVLGLILLLLMLGVFLYSLPGYLVKKIYIGS</sequence>
<evidence type="ECO:0000256" key="6">
    <source>
        <dbReference type="ARBA" id="ARBA00022837"/>
    </source>
</evidence>
<dbReference type="GO" id="GO:0035612">
    <property type="term" value="F:AP-2 adaptor complex binding"/>
    <property type="evidence" value="ECO:0007669"/>
    <property type="project" value="TreeGrafter"/>
</dbReference>
<dbReference type="Pfam" id="PF22901">
    <property type="entry name" value="dsrm_Ferlin"/>
    <property type="match status" value="1"/>
</dbReference>
<reference evidence="12" key="1">
    <citation type="submission" date="2025-08" db="UniProtKB">
        <authorList>
            <consortium name="Ensembl"/>
        </authorList>
    </citation>
    <scope>IDENTIFICATION</scope>
</reference>
<dbReference type="Gene3D" id="2.60.40.150">
    <property type="entry name" value="C2 domain"/>
    <property type="match status" value="4"/>
</dbReference>
<organism evidence="12 13">
    <name type="scientific">Cyclopterus lumpus</name>
    <name type="common">Lumpsucker</name>
    <dbReference type="NCBI Taxonomy" id="8103"/>
    <lineage>
        <taxon>Eukaryota</taxon>
        <taxon>Metazoa</taxon>
        <taxon>Chordata</taxon>
        <taxon>Craniata</taxon>
        <taxon>Vertebrata</taxon>
        <taxon>Euteleostomi</taxon>
        <taxon>Actinopterygii</taxon>
        <taxon>Neopterygii</taxon>
        <taxon>Teleostei</taxon>
        <taxon>Neoteleostei</taxon>
        <taxon>Acanthomorphata</taxon>
        <taxon>Eupercaria</taxon>
        <taxon>Perciformes</taxon>
        <taxon>Cottioidei</taxon>
        <taxon>Cottales</taxon>
        <taxon>Cyclopteridae</taxon>
        <taxon>Cyclopterus</taxon>
    </lineage>
</organism>
<evidence type="ECO:0000256" key="5">
    <source>
        <dbReference type="ARBA" id="ARBA00022737"/>
    </source>
</evidence>
<dbReference type="InterPro" id="IPR012561">
    <property type="entry name" value="Ferlin_B-domain"/>
</dbReference>
<feature type="domain" description="C2" evidence="11">
    <location>
        <begin position="607"/>
        <end position="734"/>
    </location>
</feature>
<evidence type="ECO:0000256" key="9">
    <source>
        <dbReference type="SAM" id="MobiDB-lite"/>
    </source>
</evidence>
<feature type="domain" description="C2" evidence="11">
    <location>
        <begin position="1078"/>
        <end position="1196"/>
    </location>
</feature>
<keyword evidence="5" id="KW-0677">Repeat</keyword>
<evidence type="ECO:0000313" key="12">
    <source>
        <dbReference type="Ensembl" id="ENSCLMP00005034787.1"/>
    </source>
</evidence>
<dbReference type="InterPro" id="IPR012968">
    <property type="entry name" value="FerIin_dom"/>
</dbReference>
<dbReference type="SMART" id="SM01201">
    <property type="entry name" value="FerB"/>
    <property type="match status" value="1"/>
</dbReference>
<keyword evidence="6" id="KW-0106">Calcium</keyword>
<evidence type="ECO:0000256" key="3">
    <source>
        <dbReference type="ARBA" id="ARBA00022692"/>
    </source>
</evidence>
<dbReference type="PANTHER" id="PTHR12546:SF32">
    <property type="entry name" value="OTOFERLIN"/>
    <property type="match status" value="1"/>
</dbReference>
<feature type="domain" description="C2" evidence="11">
    <location>
        <begin position="783"/>
        <end position="909"/>
    </location>
</feature>
<dbReference type="GO" id="GO:0005509">
    <property type="term" value="F:calcium ion binding"/>
    <property type="evidence" value="ECO:0007669"/>
    <property type="project" value="TreeGrafter"/>
</dbReference>
<dbReference type="PRINTS" id="PR00360">
    <property type="entry name" value="C2DOMAIN"/>
</dbReference>
<dbReference type="PROSITE" id="PS50004">
    <property type="entry name" value="C2"/>
    <property type="match status" value="5"/>
</dbReference>
<dbReference type="FunFam" id="2.60.40.150:FF:000034">
    <property type="entry name" value="otoferlin isoform X2"/>
    <property type="match status" value="1"/>
</dbReference>
<dbReference type="GeneTree" id="ENSGT00940000155086"/>
<dbReference type="InterPro" id="IPR037720">
    <property type="entry name" value="C2B_Ferlin"/>
</dbReference>
<dbReference type="InterPro" id="IPR000008">
    <property type="entry name" value="C2_dom"/>
</dbReference>
<evidence type="ECO:0000313" key="13">
    <source>
        <dbReference type="Proteomes" id="UP000694565"/>
    </source>
</evidence>
<dbReference type="Proteomes" id="UP000694565">
    <property type="component" value="Unplaced"/>
</dbReference>
<evidence type="ECO:0000256" key="1">
    <source>
        <dbReference type="ARBA" id="ARBA00004167"/>
    </source>
</evidence>
<dbReference type="InterPro" id="IPR037722">
    <property type="entry name" value="C2C_Ferlin"/>
</dbReference>
<keyword evidence="3 10" id="KW-0812">Transmembrane</keyword>
<dbReference type="Pfam" id="PF08151">
    <property type="entry name" value="FerI"/>
    <property type="match status" value="1"/>
</dbReference>
<dbReference type="CDD" id="cd04018">
    <property type="entry name" value="C2C_Ferlin"/>
    <property type="match status" value="1"/>
</dbReference>
<evidence type="ECO:0000259" key="11">
    <source>
        <dbReference type="PROSITE" id="PS50004"/>
    </source>
</evidence>
<feature type="compositionally biased region" description="Acidic residues" evidence="9">
    <location>
        <begin position="397"/>
        <end position="406"/>
    </location>
</feature>
<dbReference type="SUPFAM" id="SSF49562">
    <property type="entry name" value="C2 domain (Calcium/lipid-binding domain, CaLB)"/>
    <property type="match status" value="6"/>
</dbReference>
<dbReference type="SMART" id="SM01202">
    <property type="entry name" value="FerI"/>
    <property type="match status" value="1"/>
</dbReference>
<dbReference type="InterPro" id="IPR035892">
    <property type="entry name" value="C2_domain_sf"/>
</dbReference>
<dbReference type="GO" id="GO:0007009">
    <property type="term" value="P:plasma membrane organization"/>
    <property type="evidence" value="ECO:0007669"/>
    <property type="project" value="TreeGrafter"/>
</dbReference>
<proteinExistence type="inferred from homology"/>
<dbReference type="FunFam" id="2.60.40.150:FF:000009">
    <property type="entry name" value="dysferlin isoform X2"/>
    <property type="match status" value="1"/>
</dbReference>
<keyword evidence="7 10" id="KW-1133">Transmembrane helix</keyword>
<dbReference type="InterPro" id="IPR037721">
    <property type="entry name" value="Ferlin"/>
</dbReference>
<keyword evidence="13" id="KW-1185">Reference proteome</keyword>
<evidence type="ECO:0000256" key="7">
    <source>
        <dbReference type="ARBA" id="ARBA00022989"/>
    </source>
</evidence>
<evidence type="ECO:0000256" key="10">
    <source>
        <dbReference type="SAM" id="Phobius"/>
    </source>
</evidence>
<dbReference type="InterPro" id="IPR037724">
    <property type="entry name" value="C2E_Ferlin"/>
</dbReference>
<feature type="domain" description="C2" evidence="11">
    <location>
        <begin position="1315"/>
        <end position="1466"/>
    </location>
</feature>
<dbReference type="InterPro" id="IPR032362">
    <property type="entry name" value="Ferlin_C"/>
</dbReference>
<dbReference type="Pfam" id="PF16165">
    <property type="entry name" value="Ferlin_C"/>
    <property type="match status" value="1"/>
</dbReference>
<dbReference type="GO" id="GO:0016082">
    <property type="term" value="P:synaptic vesicle priming"/>
    <property type="evidence" value="ECO:0007669"/>
    <property type="project" value="TreeGrafter"/>
</dbReference>
<dbReference type="CDD" id="cd04011">
    <property type="entry name" value="C2B_Ferlin"/>
    <property type="match status" value="1"/>
</dbReference>
<protein>
    <submittedName>
        <fullName evidence="12">Otoferlin a</fullName>
    </submittedName>
</protein>
<dbReference type="GO" id="GO:0030672">
    <property type="term" value="C:synaptic vesicle membrane"/>
    <property type="evidence" value="ECO:0007669"/>
    <property type="project" value="TreeGrafter"/>
</dbReference>
<feature type="domain" description="C2" evidence="11">
    <location>
        <begin position="117"/>
        <end position="252"/>
    </location>
</feature>
<dbReference type="FunFam" id="2.60.40.150:FF:000089">
    <property type="entry name" value="otoferlin isoform X1"/>
    <property type="match status" value="1"/>
</dbReference>
<keyword evidence="4" id="KW-0479">Metal-binding</keyword>
<reference evidence="12" key="2">
    <citation type="submission" date="2025-09" db="UniProtKB">
        <authorList>
            <consortium name="Ensembl"/>
        </authorList>
    </citation>
    <scope>IDENTIFICATION</scope>
</reference>
<dbReference type="Pfam" id="PF08150">
    <property type="entry name" value="FerB"/>
    <property type="match status" value="1"/>
</dbReference>
<dbReference type="GO" id="GO:0048787">
    <property type="term" value="C:presynaptic active zone membrane"/>
    <property type="evidence" value="ECO:0007669"/>
    <property type="project" value="TreeGrafter"/>
</dbReference>
<name>A0A8C3G4X7_CYCLU</name>